<dbReference type="Gene3D" id="2.10.80.10">
    <property type="entry name" value="Lipase, subunit A"/>
    <property type="match status" value="1"/>
</dbReference>
<dbReference type="OrthoDB" id="6055622at2759"/>
<gene>
    <name evidence="3" type="primary">LOC129926990</name>
</gene>
<keyword evidence="2" id="KW-1185">Reference proteome</keyword>
<feature type="chain" id="PRO_5040961438" evidence="1">
    <location>
        <begin position="27"/>
        <end position="120"/>
    </location>
</feature>
<proteinExistence type="predicted"/>
<dbReference type="GeneID" id="129926990"/>
<dbReference type="AlphaFoldDB" id="A0A9W3ARR8"/>
<dbReference type="Proteomes" id="UP001165740">
    <property type="component" value="Chromosome 6"/>
</dbReference>
<accession>A0A9W3ARR8</accession>
<protein>
    <submittedName>
        <fullName evidence="3">Uncharacterized protein LOC129926990</fullName>
    </submittedName>
</protein>
<evidence type="ECO:0000313" key="3">
    <source>
        <dbReference type="RefSeq" id="XP_055889977.1"/>
    </source>
</evidence>
<organism evidence="2 3">
    <name type="scientific">Biomphalaria glabrata</name>
    <name type="common">Bloodfluke planorb</name>
    <name type="synonym">Freshwater snail</name>
    <dbReference type="NCBI Taxonomy" id="6526"/>
    <lineage>
        <taxon>Eukaryota</taxon>
        <taxon>Metazoa</taxon>
        <taxon>Spiralia</taxon>
        <taxon>Lophotrochozoa</taxon>
        <taxon>Mollusca</taxon>
        <taxon>Gastropoda</taxon>
        <taxon>Heterobranchia</taxon>
        <taxon>Euthyneura</taxon>
        <taxon>Panpulmonata</taxon>
        <taxon>Hygrophila</taxon>
        <taxon>Lymnaeoidea</taxon>
        <taxon>Planorbidae</taxon>
        <taxon>Biomphalaria</taxon>
    </lineage>
</organism>
<evidence type="ECO:0000256" key="1">
    <source>
        <dbReference type="SAM" id="SignalP"/>
    </source>
</evidence>
<sequence>MASRWTLQHSLVISLVLWLGVHRVHTNQDVIEMNCVPTIRHKFDVCPTGYCCVRDEFLATYVYCKKIGAQDDNCTTRETESSCPCGAGLYCKANIVGTFPSVYGKCDVSPNVTSTPSIVG</sequence>
<reference evidence="3" key="1">
    <citation type="submission" date="2025-08" db="UniProtKB">
        <authorList>
            <consortium name="RefSeq"/>
        </authorList>
    </citation>
    <scope>IDENTIFICATION</scope>
</reference>
<dbReference type="RefSeq" id="XP_055889977.1">
    <property type="nucleotide sequence ID" value="XM_056034002.1"/>
</dbReference>
<name>A0A9W3ARR8_BIOGL</name>
<keyword evidence="1" id="KW-0732">Signal</keyword>
<evidence type="ECO:0000313" key="2">
    <source>
        <dbReference type="Proteomes" id="UP001165740"/>
    </source>
</evidence>
<dbReference type="OMA" id="TYVYCKK"/>
<feature type="signal peptide" evidence="1">
    <location>
        <begin position="1"/>
        <end position="26"/>
    </location>
</feature>